<dbReference type="Gene3D" id="2.60.40.1820">
    <property type="match status" value="1"/>
</dbReference>
<feature type="compositionally biased region" description="Polar residues" evidence="1">
    <location>
        <begin position="7"/>
        <end position="21"/>
    </location>
</feature>
<evidence type="ECO:0000313" key="4">
    <source>
        <dbReference type="Proteomes" id="UP000268162"/>
    </source>
</evidence>
<evidence type="ECO:0000256" key="2">
    <source>
        <dbReference type="SAM" id="Phobius"/>
    </source>
</evidence>
<keyword evidence="2" id="KW-1133">Transmembrane helix</keyword>
<feature type="transmembrane region" description="Helical" evidence="2">
    <location>
        <begin position="165"/>
        <end position="186"/>
    </location>
</feature>
<dbReference type="Proteomes" id="UP000268162">
    <property type="component" value="Unassembled WGS sequence"/>
</dbReference>
<dbReference type="AlphaFoldDB" id="A0A4P9ZM43"/>
<evidence type="ECO:0008006" key="5">
    <source>
        <dbReference type="Google" id="ProtNLM"/>
    </source>
</evidence>
<sequence>MYDDPSYPSSQTSFQPNNHGSNRAYARDTQYTETGSILDFYRSDPDEAARPHHYAYGDAFAADDTRHYLNPNPNQNNLGGNVGPASSPQPAWAAGSRATTATAMGPSQEPLTAVPLSSANLRALDSPPAYKEGALPDYPAPVMKPRRSAFRRYCCCCFRNRRTTIVCLVITFILLAGLGVTLFFVWPRIPDVQVTGVSLTSTAQSGGNSSSGGILLRRQVYPIPQLSPNQALYQRQASGLAVSSTALPLYFQIQAYNPNYIPWTVGNITATGSIKVTTSAGKSIDFPLGEGSLTESVTFPKFANTTFELPFQLTLDPATEGFAEASSMFLTKCTTNSPINFQYKAKVSVNGISWLIKPTIEDSANFKCPADALAKLGLGLLG</sequence>
<keyword evidence="2" id="KW-0812">Transmembrane</keyword>
<dbReference type="EMBL" id="ML003290">
    <property type="protein sequence ID" value="RKP34243.1"/>
    <property type="molecule type" value="Genomic_DNA"/>
</dbReference>
<evidence type="ECO:0000313" key="3">
    <source>
        <dbReference type="EMBL" id="RKP34243.1"/>
    </source>
</evidence>
<keyword evidence="4" id="KW-1185">Reference proteome</keyword>
<dbReference type="STRING" id="215637.A0A4P9ZM43"/>
<feature type="region of interest" description="Disordered" evidence="1">
    <location>
        <begin position="68"/>
        <end position="111"/>
    </location>
</feature>
<gene>
    <name evidence="3" type="ORF">BJ085DRAFT_29663</name>
</gene>
<evidence type="ECO:0000256" key="1">
    <source>
        <dbReference type="SAM" id="MobiDB-lite"/>
    </source>
</evidence>
<protein>
    <recommendedName>
        <fullName evidence="5">Late embryogenesis abundant protein LEA-2 subgroup domain-containing protein</fullName>
    </recommendedName>
</protein>
<reference evidence="4" key="1">
    <citation type="journal article" date="2018" name="Nat. Microbiol.">
        <title>Leveraging single-cell genomics to expand the fungal tree of life.</title>
        <authorList>
            <person name="Ahrendt S.R."/>
            <person name="Quandt C.A."/>
            <person name="Ciobanu D."/>
            <person name="Clum A."/>
            <person name="Salamov A."/>
            <person name="Andreopoulos B."/>
            <person name="Cheng J.F."/>
            <person name="Woyke T."/>
            <person name="Pelin A."/>
            <person name="Henrissat B."/>
            <person name="Reynolds N.K."/>
            <person name="Benny G.L."/>
            <person name="Smith M.E."/>
            <person name="James T.Y."/>
            <person name="Grigoriev I.V."/>
        </authorList>
    </citation>
    <scope>NUCLEOTIDE SEQUENCE [LARGE SCALE GENOMIC DNA]</scope>
    <source>
        <strain evidence="4">RSA 468</strain>
    </source>
</reference>
<name>A0A4P9ZM43_9FUNG</name>
<feature type="compositionally biased region" description="Low complexity" evidence="1">
    <location>
        <begin position="70"/>
        <end position="79"/>
    </location>
</feature>
<feature type="region of interest" description="Disordered" evidence="1">
    <location>
        <begin position="1"/>
        <end position="29"/>
    </location>
</feature>
<accession>A0A4P9ZM43</accession>
<keyword evidence="2" id="KW-0472">Membrane</keyword>
<proteinExistence type="predicted"/>
<organism evidence="3 4">
    <name type="scientific">Dimargaris cristalligena</name>
    <dbReference type="NCBI Taxonomy" id="215637"/>
    <lineage>
        <taxon>Eukaryota</taxon>
        <taxon>Fungi</taxon>
        <taxon>Fungi incertae sedis</taxon>
        <taxon>Zoopagomycota</taxon>
        <taxon>Kickxellomycotina</taxon>
        <taxon>Dimargaritomycetes</taxon>
        <taxon>Dimargaritales</taxon>
        <taxon>Dimargaritaceae</taxon>
        <taxon>Dimargaris</taxon>
    </lineage>
</organism>